<keyword evidence="2" id="KW-1185">Reference proteome</keyword>
<proteinExistence type="predicted"/>
<accession>A8IIG1</accession>
<dbReference type="RefSeq" id="WP_012171925.1">
    <property type="nucleotide sequence ID" value="NC_009937.1"/>
</dbReference>
<dbReference type="KEGG" id="azc:AZC_3402"/>
<dbReference type="EMBL" id="AP009384">
    <property type="protein sequence ID" value="BAF89400.1"/>
    <property type="molecule type" value="Genomic_DNA"/>
</dbReference>
<evidence type="ECO:0000313" key="1">
    <source>
        <dbReference type="EMBL" id="BAF89400.1"/>
    </source>
</evidence>
<dbReference type="HOGENOM" id="CLU_2520496_0_0_5"/>
<reference evidence="1 2" key="1">
    <citation type="journal article" date="2007" name="Appl. Environ. Microbiol.">
        <title>Rhizobial factors required for stem nodule maturation and maintenance in Sesbania rostrata-Azorhizobium caulinodans ORS571 symbiosis.</title>
        <authorList>
            <person name="Suzuki S."/>
            <person name="Aono T."/>
            <person name="Lee KB."/>
            <person name="Suzuki T."/>
            <person name="Liu CT."/>
            <person name="Miwa H."/>
            <person name="Wakao S."/>
            <person name="Iki T."/>
            <person name="Oyaizu H."/>
        </authorList>
    </citation>
    <scope>NUCLEOTIDE SEQUENCE [LARGE SCALE GENOMIC DNA]</scope>
    <source>
        <strain evidence="2">ATCC 43989 / DSM 5975 / JCM 20966 / LMG 6465 / NBRC 14845 / NCIMB 13405 / ORS 571</strain>
    </source>
</reference>
<gene>
    <name evidence="1" type="ordered locus">AZC_3402</name>
</gene>
<reference evidence="1 2" key="3">
    <citation type="journal article" date="2008" name="BMC Genomics">
        <title>The genome of the versatile nitrogen fixer Azorhizobium caulinodans ORS571.</title>
        <authorList>
            <person name="Lee KB."/>
            <person name="Backer P.D."/>
            <person name="Aono T."/>
            <person name="Liu CT."/>
            <person name="Suzuki S."/>
            <person name="Suzuki T."/>
            <person name="Kaneko T."/>
            <person name="Yamada M."/>
            <person name="Tabata S."/>
            <person name="Kupfer D.M."/>
            <person name="Najar F.Z."/>
            <person name="Wiley G.B."/>
            <person name="Roe B."/>
            <person name="Binnewies T.T."/>
            <person name="Ussery D.W."/>
            <person name="D'Haeze W."/>
            <person name="Herder J.D."/>
            <person name="Gevers D."/>
            <person name="Vereecke D."/>
            <person name="Holsters M."/>
            <person name="Oyaizu H."/>
        </authorList>
    </citation>
    <scope>NUCLEOTIDE SEQUENCE [LARGE SCALE GENOMIC DNA]</scope>
    <source>
        <strain evidence="2">ATCC 43989 / DSM 5975 / JCM 20966 / LMG 6465 / NBRC 14845 / NCIMB 13405 / ORS 571</strain>
    </source>
</reference>
<protein>
    <submittedName>
        <fullName evidence="1">Uncharacterized protein</fullName>
    </submittedName>
</protein>
<dbReference type="Proteomes" id="UP000000270">
    <property type="component" value="Chromosome"/>
</dbReference>
<sequence>MSDAAETLLSGAEYELLAGPGAGAYRLRCKPEQRVALLEGEDAARFRADLETVQQQFPGCTADQALAQLWDQGGYSWLAAEEEE</sequence>
<dbReference type="eggNOG" id="ENOG50331XP">
    <property type="taxonomic scope" value="Bacteria"/>
</dbReference>
<reference evidence="1 2" key="6">
    <citation type="journal article" date="2011" name="Appl. Environ. Microbiol.">
        <title>Involvement of the azorhizobial chromosome partition gene (parA) in the onset of bacteroid differentiation during Sesbania rostrata stem nodule development.</title>
        <authorList>
            <person name="Liu CT."/>
            <person name="Lee KB."/>
            <person name="Wang YS."/>
            <person name="Peng MH."/>
            <person name="Lee KT."/>
            <person name="Suzuki S."/>
            <person name="Suzuki T."/>
            <person name="Oyaizu H."/>
        </authorList>
    </citation>
    <scope>NUCLEOTIDE SEQUENCE [LARGE SCALE GENOMIC DNA]</scope>
    <source>
        <strain evidence="2">ATCC 43989 / DSM 5975 / JCM 20966 / LMG 6465 / NBRC 14845 / NCIMB 13405 / ORS 571</strain>
    </source>
</reference>
<evidence type="ECO:0000313" key="2">
    <source>
        <dbReference type="Proteomes" id="UP000000270"/>
    </source>
</evidence>
<organism evidence="1 2">
    <name type="scientific">Azorhizobium caulinodans (strain ATCC 43989 / DSM 5975 / JCM 20966 / LMG 6465 / NBRC 14845 / NCIMB 13405 / ORS 571)</name>
    <dbReference type="NCBI Taxonomy" id="438753"/>
    <lineage>
        <taxon>Bacteria</taxon>
        <taxon>Pseudomonadati</taxon>
        <taxon>Pseudomonadota</taxon>
        <taxon>Alphaproteobacteria</taxon>
        <taxon>Hyphomicrobiales</taxon>
        <taxon>Xanthobacteraceae</taxon>
        <taxon>Azorhizobium</taxon>
    </lineage>
</organism>
<name>A8IIG1_AZOC5</name>
<reference evidence="1 2" key="4">
    <citation type="journal article" date="2009" name="Appl. Environ. Microbiol.">
        <title>Comparative genome-wide transcriptional profiling of Azorhizobium caulinodans ORS571 grown under free-living and symbiotic conditions.</title>
        <authorList>
            <person name="Tsukada S."/>
            <person name="Aono T."/>
            <person name="Akiba N."/>
            <person name="Lee KB."/>
            <person name="Liu CT."/>
            <person name="Toyazaki H."/>
            <person name="Oyaizu H."/>
        </authorList>
    </citation>
    <scope>NUCLEOTIDE SEQUENCE [LARGE SCALE GENOMIC DNA]</scope>
    <source>
        <strain evidence="2">ATCC 43989 / DSM 5975 / JCM 20966 / LMG 6465 / NBRC 14845 / NCIMB 13405 / ORS 571</strain>
    </source>
</reference>
<dbReference type="AlphaFoldDB" id="A8IIG1"/>
<dbReference type="STRING" id="438753.AZC_3402"/>
<reference evidence="1 2" key="5">
    <citation type="journal article" date="2010" name="Appl. Environ. Microbiol.">
        <title>phrR-like gene praR of Azorhizobium caulinodans ORS571 is essential for symbiosis with Sesbania rostrata and is involved in expression of reb genes.</title>
        <authorList>
            <person name="Akiba N."/>
            <person name="Aono T."/>
            <person name="Toyazaki H."/>
            <person name="Sato S."/>
            <person name="Oyaizu H."/>
        </authorList>
    </citation>
    <scope>NUCLEOTIDE SEQUENCE [LARGE SCALE GENOMIC DNA]</scope>
    <source>
        <strain evidence="2">ATCC 43989 / DSM 5975 / JCM 20966 / LMG 6465 / NBRC 14845 / NCIMB 13405 / ORS 571</strain>
    </source>
</reference>
<reference evidence="2" key="2">
    <citation type="submission" date="2007-04" db="EMBL/GenBank/DDBJ databases">
        <title>Complete genome sequence of the nitrogen-fixing bacterium Azorhizobium caulinodans ORS571.</title>
        <authorList>
            <person name="Lee K.B."/>
            <person name="Backer P.D."/>
            <person name="Aono T."/>
            <person name="Liu C.T."/>
            <person name="Suzuki S."/>
            <person name="Suzuki T."/>
            <person name="Kaneko T."/>
            <person name="Yamada M."/>
            <person name="Tabata S."/>
            <person name="Kupfer D.M."/>
            <person name="Najar F.Z."/>
            <person name="Wiley G.B."/>
            <person name="Roe B."/>
            <person name="Binnewies T."/>
            <person name="Ussery D."/>
            <person name="Vereecke D."/>
            <person name="Gevers D."/>
            <person name="Holsters M."/>
            <person name="Oyaizu H."/>
        </authorList>
    </citation>
    <scope>NUCLEOTIDE SEQUENCE [LARGE SCALE GENOMIC DNA]</scope>
    <source>
        <strain evidence="2">ATCC 43989 / DSM 5975 / JCM 20966 / LMG 6465 / NBRC 14845 / NCIMB 13405 / ORS 571</strain>
    </source>
</reference>